<evidence type="ECO:0000256" key="2">
    <source>
        <dbReference type="PROSITE-ProRule" id="PRU00302"/>
    </source>
</evidence>
<evidence type="ECO:0000259" key="5">
    <source>
        <dbReference type="PROSITE" id="PS50853"/>
    </source>
</evidence>
<feature type="region of interest" description="Disordered" evidence="3">
    <location>
        <begin position="233"/>
        <end position="257"/>
    </location>
</feature>
<dbReference type="InterPro" id="IPR000436">
    <property type="entry name" value="Sushi_SCR_CCP_dom"/>
</dbReference>
<keyword evidence="4" id="KW-1133">Transmembrane helix</keyword>
<dbReference type="Proteomes" id="UP000593567">
    <property type="component" value="Unassembled WGS sequence"/>
</dbReference>
<dbReference type="EMBL" id="VXIV02002696">
    <property type="protein sequence ID" value="KAF6023570.1"/>
    <property type="molecule type" value="Genomic_DNA"/>
</dbReference>
<name>A0A7J7JBE4_BUGNE</name>
<dbReference type="PROSITE" id="PS50923">
    <property type="entry name" value="SUSHI"/>
    <property type="match status" value="1"/>
</dbReference>
<feature type="domain" description="Fibronectin type-III" evidence="5">
    <location>
        <begin position="798"/>
        <end position="888"/>
    </location>
</feature>
<feature type="transmembrane region" description="Helical" evidence="4">
    <location>
        <begin position="1407"/>
        <end position="1431"/>
    </location>
</feature>
<evidence type="ECO:0000313" key="8">
    <source>
        <dbReference type="Proteomes" id="UP000593567"/>
    </source>
</evidence>
<feature type="domain" description="Fibronectin type-III" evidence="5">
    <location>
        <begin position="622"/>
        <end position="710"/>
    </location>
</feature>
<evidence type="ECO:0000256" key="4">
    <source>
        <dbReference type="SAM" id="Phobius"/>
    </source>
</evidence>
<dbReference type="SUPFAM" id="SSF57535">
    <property type="entry name" value="Complement control module/SCR domain"/>
    <property type="match status" value="1"/>
</dbReference>
<keyword evidence="4" id="KW-0812">Transmembrane</keyword>
<feature type="compositionally biased region" description="Polar residues" evidence="3">
    <location>
        <begin position="1521"/>
        <end position="1532"/>
    </location>
</feature>
<dbReference type="GO" id="GO:0016020">
    <property type="term" value="C:membrane"/>
    <property type="evidence" value="ECO:0007669"/>
    <property type="project" value="UniProtKB-SubCell"/>
</dbReference>
<dbReference type="InterPro" id="IPR050713">
    <property type="entry name" value="RTP_Phos/Ushers"/>
</dbReference>
<organism evidence="7 8">
    <name type="scientific">Bugula neritina</name>
    <name type="common">Brown bryozoan</name>
    <name type="synonym">Sertularia neritina</name>
    <dbReference type="NCBI Taxonomy" id="10212"/>
    <lineage>
        <taxon>Eukaryota</taxon>
        <taxon>Metazoa</taxon>
        <taxon>Spiralia</taxon>
        <taxon>Lophotrochozoa</taxon>
        <taxon>Bryozoa</taxon>
        <taxon>Gymnolaemata</taxon>
        <taxon>Cheilostomatida</taxon>
        <taxon>Flustrina</taxon>
        <taxon>Buguloidea</taxon>
        <taxon>Bugulidae</taxon>
        <taxon>Bugula</taxon>
    </lineage>
</organism>
<keyword evidence="4" id="KW-0472">Membrane</keyword>
<comment type="caution">
    <text evidence="7">The sequence shown here is derived from an EMBL/GenBank/DDBJ whole genome shotgun (WGS) entry which is preliminary data.</text>
</comment>
<feature type="compositionally biased region" description="Polar residues" evidence="3">
    <location>
        <begin position="1485"/>
        <end position="1495"/>
    </location>
</feature>
<feature type="region of interest" description="Disordered" evidence="3">
    <location>
        <begin position="1463"/>
        <end position="1550"/>
    </location>
</feature>
<dbReference type="PANTHER" id="PTHR46957:SF3">
    <property type="entry name" value="CYTOKINE RECEPTOR"/>
    <property type="match status" value="1"/>
</dbReference>
<dbReference type="PROSITE" id="PS50853">
    <property type="entry name" value="FN3"/>
    <property type="match status" value="3"/>
</dbReference>
<dbReference type="Gene3D" id="2.60.40.10">
    <property type="entry name" value="Immunoglobulins"/>
    <property type="match status" value="3"/>
</dbReference>
<evidence type="ECO:0000256" key="3">
    <source>
        <dbReference type="SAM" id="MobiDB-lite"/>
    </source>
</evidence>
<sequence length="1602" mass="175809">MVLTLRCIRGIGRMNAASSHLLGRCLNVCRTASSSYINRRSLVSDQFLRLNGFRNRSNRITTRFGDKLGSFKSAVEGRVLEKQDIQDFDADCYLHVVDADKLKLLPSLLQCVTYEESEAHSFTHYPDTMFGLALKRCSLANDLAAAQTVYKLMGKEHMNLVNTLLLMDLMYENGQHSQCLDIAIKSHESIGPIFVDWFYTLSIVSAFHLNTPEALDAVLKFFNAKCDMDVQRHGNSPTPDLEVGPDQSNDPDQSAGPAQYFPSSVMKRLRNVLALLCLKQGRINQCLFLLKNSRREYLVPINIRAMAYLKAGNVPLALNELHHLRRHLESKHGADSYFMFYDVFIELRDRIKENDISKEFAFIKYFGSPQNFNKFVHRSPLEIYTLSGVIKSPSQSQPVSTPEADDVTDKQETGQLNAADIDSAPLWGTTTAELTVVNSSCVQLVWSEPEIPNGVVNGYQFECTDQSIGSLSALPTEEILICGYFAYTRVSCEITAWNDHDASDKLTAAVYTSCGEPTLPRSFRFSSPSKVTFDGRIRWRFYLYWTYPEKLGCGSITSYELRYTSGSNSSTVKDLGTSRNHYMYVNSGEEVVVSVRARNNGWFYSDYVSLTLTSAKLEPDWGSTAAVSETLNSSCVIVSWNEPEFPHDVITGYQIKCTGSSTWTPLPVSQLAYTTCGYEPYDAVDCQIKAASSQGVSASLSNPTARTSCGVQTHICRLFTCVSQAPASVRCASVNVYELRFPSNSSSTMSTSSTSWYYLYADGNVEVTLWVRAINSGGFYSQPSTLTITTGSISPQWGSSTAVLTAESSSCATLSWSEPEYPNGYVFSYQHKCSGSSTWTTVTTNTSSVQVCGFTGYTTISCSIAAINYQGIGNSITSSSTRTYCSEPTPPRSVTFTASTVSTRNGRNTQAYTIRWSHKCTAKSDWTKIDGTKLSAVACGYVGYQDVSCDMRAVSSRGQGDEKSSPTAKTLCSASTEPRSINFGYPSVITNNDYKILRYTVTWQAPYTLHCDSISWYETRFPTPTSDIVVTSTNSRTVYTEGNTRVVFWVRAVNSAGNVSQPITLPLTSGDVTSTVPRSIDFDSQSTEVDKGRVRLRYIIRWQAPTTVNCGSISHYEMRFPTSTSPIITTTSTVTTVYTDGNELVTFWVRAVNNAGLTSEPEIKTITTDIIAPQLAPSSLTLQTTNNVDCILVSWQPPEYLNGPITSYEHKCTGSSTWTGVSPTIDRVEVCGVTGLEVVQCQVLAKNSGGSSDIATMEILPKCAGSQYLSINCNSLDTLEYRLTPDSAYTANGEYIYNVSVETQLNINVRAVNNGGWESDVAVAVRTDKLIPTLSQCDEPPIVDNAELIGDSNVRLLGLVVAYSCKKGFVKTQGESLTCQLVDDAAAWVGEETVCDQSESSGIQGNLVYIVGLGVPLALALLALLIVACTCTCKVSRRKKKEDANAPASSNVVINMGNISTSLTTNEKFDNPAYAKDPQDEKLSDSPTQPATSKPMSLPPLTKERSSLPQANPAEREAPHSVSNQYYTTPVTTPDHLYAGPVPQVPDSQRPNILQSQQDVYLKGQGQSADGYLTPEAKLPDGYIDIVEEEADGGYETIPTDN</sequence>
<protein>
    <submittedName>
        <fullName evidence="7">USH2A</fullName>
    </submittedName>
</protein>
<feature type="domain" description="Sushi" evidence="6">
    <location>
        <begin position="1335"/>
        <end position="1397"/>
    </location>
</feature>
<dbReference type="SMART" id="SM00032">
    <property type="entry name" value="CCP"/>
    <property type="match status" value="1"/>
</dbReference>
<keyword evidence="2" id="KW-0768">Sushi</keyword>
<dbReference type="Gene3D" id="2.10.70.10">
    <property type="entry name" value="Complement Module, domain 1"/>
    <property type="match status" value="1"/>
</dbReference>
<comment type="caution">
    <text evidence="2">Lacks conserved residue(s) required for the propagation of feature annotation.</text>
</comment>
<dbReference type="OrthoDB" id="443915at2759"/>
<keyword evidence="8" id="KW-1185">Reference proteome</keyword>
<dbReference type="CDD" id="cd00033">
    <property type="entry name" value="CCP"/>
    <property type="match status" value="1"/>
</dbReference>
<accession>A0A7J7JBE4</accession>
<dbReference type="InterPro" id="IPR013783">
    <property type="entry name" value="Ig-like_fold"/>
</dbReference>
<dbReference type="SMART" id="SM00060">
    <property type="entry name" value="FN3"/>
    <property type="match status" value="4"/>
</dbReference>
<dbReference type="PANTHER" id="PTHR46957">
    <property type="entry name" value="CYTOKINE RECEPTOR"/>
    <property type="match status" value="1"/>
</dbReference>
<dbReference type="CDD" id="cd00063">
    <property type="entry name" value="FN3"/>
    <property type="match status" value="2"/>
</dbReference>
<gene>
    <name evidence="7" type="ORF">EB796_018119</name>
</gene>
<dbReference type="InterPro" id="IPR035976">
    <property type="entry name" value="Sushi/SCR/CCP_sf"/>
</dbReference>
<evidence type="ECO:0000313" key="7">
    <source>
        <dbReference type="EMBL" id="KAF6023570.1"/>
    </source>
</evidence>
<evidence type="ECO:0000259" key="6">
    <source>
        <dbReference type="PROSITE" id="PS50923"/>
    </source>
</evidence>
<dbReference type="Pfam" id="PF00084">
    <property type="entry name" value="Sushi"/>
    <property type="match status" value="1"/>
</dbReference>
<dbReference type="SUPFAM" id="SSF49265">
    <property type="entry name" value="Fibronectin type III"/>
    <property type="match status" value="4"/>
</dbReference>
<dbReference type="InterPro" id="IPR036116">
    <property type="entry name" value="FN3_sf"/>
</dbReference>
<reference evidence="7" key="1">
    <citation type="submission" date="2020-06" db="EMBL/GenBank/DDBJ databases">
        <title>Draft genome of Bugula neritina, a colonial animal packing powerful symbionts and potential medicines.</title>
        <authorList>
            <person name="Rayko M."/>
        </authorList>
    </citation>
    <scope>NUCLEOTIDE SEQUENCE [LARGE SCALE GENOMIC DNA]</scope>
    <source>
        <strain evidence="7">Kwan_BN1</strain>
    </source>
</reference>
<keyword evidence="1" id="KW-1015">Disulfide bond</keyword>
<evidence type="ECO:0000256" key="1">
    <source>
        <dbReference type="ARBA" id="ARBA00023157"/>
    </source>
</evidence>
<dbReference type="InterPro" id="IPR003961">
    <property type="entry name" value="FN3_dom"/>
</dbReference>
<proteinExistence type="predicted"/>
<feature type="domain" description="Fibronectin type-III" evidence="5">
    <location>
        <begin position="1176"/>
        <end position="1262"/>
    </location>
</feature>